<dbReference type="AlphaFoldDB" id="A0AAD5H8G7"/>
<dbReference type="SUPFAM" id="SSF52047">
    <property type="entry name" value="RNI-like"/>
    <property type="match status" value="1"/>
</dbReference>
<reference evidence="2" key="1">
    <citation type="submission" date="2020-11" db="EMBL/GenBank/DDBJ databases">
        <title>Chlorella ohadii genome sequencing and assembly.</title>
        <authorList>
            <person name="Murik O."/>
            <person name="Treves H."/>
            <person name="Kedem I."/>
            <person name="Shotland Y."/>
            <person name="Kaplan A."/>
        </authorList>
    </citation>
    <scope>NUCLEOTIDE SEQUENCE</scope>
    <source>
        <strain evidence="2">1</strain>
    </source>
</reference>
<dbReference type="Gene3D" id="3.80.10.10">
    <property type="entry name" value="Ribonuclease Inhibitor"/>
    <property type="match status" value="1"/>
</dbReference>
<organism evidence="2 3">
    <name type="scientific">Chlorella ohadii</name>
    <dbReference type="NCBI Taxonomy" id="2649997"/>
    <lineage>
        <taxon>Eukaryota</taxon>
        <taxon>Viridiplantae</taxon>
        <taxon>Chlorophyta</taxon>
        <taxon>core chlorophytes</taxon>
        <taxon>Trebouxiophyceae</taxon>
        <taxon>Chlorellales</taxon>
        <taxon>Chlorellaceae</taxon>
        <taxon>Chlorella clade</taxon>
        <taxon>Chlorella</taxon>
    </lineage>
</organism>
<gene>
    <name evidence="2" type="ORF">COHA_002848</name>
</gene>
<sequence>MLSAFCAWLAQRAAGHAQRLELELRAEGIAPALKGDAEVHTLFATLQACGAGGCLRELRLRADSQLTVSPDALGPLCACLERLSLRAHSRSHESASTAIYAFGLEALTALKELELLEALSQLRALHLVGIYANTPDCYRPLLSLPVIETLALTKCAHLPACLPQLSSLRALCLEKAPISDDRQASAELGAALAGLSQLTRLAIRGMELGGCLPPALSELGQLRSLYLVRDGNEIAKYNGPQLPVHGPYLESLEQLTLEPHVADSNLPALSEASRLQSLTLCGQLRSGLAHLAVAAWGDSHASLRQLAVLEWPVPERTRQRRMDTHWLQLGERLERQQLRASLAVSYRAATYDDMCASQPLLALADIPPCWAC</sequence>
<evidence type="ECO:0000313" key="3">
    <source>
        <dbReference type="Proteomes" id="UP001205105"/>
    </source>
</evidence>
<dbReference type="GO" id="GO:0005930">
    <property type="term" value="C:axoneme"/>
    <property type="evidence" value="ECO:0007669"/>
    <property type="project" value="UniProtKB-SubCell"/>
</dbReference>
<comment type="caution">
    <text evidence="2">The sequence shown here is derived from an EMBL/GenBank/DDBJ whole genome shotgun (WGS) entry which is preliminary data.</text>
</comment>
<dbReference type="Proteomes" id="UP001205105">
    <property type="component" value="Unassembled WGS sequence"/>
</dbReference>
<comment type="subcellular location">
    <subcellularLocation>
        <location evidence="1">Cytoplasm</location>
        <location evidence="1">Cytoskeleton</location>
        <location evidence="1">Cilium axoneme</location>
    </subcellularLocation>
</comment>
<keyword evidence="3" id="KW-1185">Reference proteome</keyword>
<name>A0AAD5H8G7_9CHLO</name>
<dbReference type="EMBL" id="JADXDR010000037">
    <property type="protein sequence ID" value="KAI7843607.1"/>
    <property type="molecule type" value="Genomic_DNA"/>
</dbReference>
<evidence type="ECO:0000256" key="1">
    <source>
        <dbReference type="ARBA" id="ARBA00004430"/>
    </source>
</evidence>
<accession>A0AAD5H8G7</accession>
<proteinExistence type="predicted"/>
<protein>
    <submittedName>
        <fullName evidence="2">Uncharacterized protein</fullName>
    </submittedName>
</protein>
<dbReference type="InterPro" id="IPR032675">
    <property type="entry name" value="LRR_dom_sf"/>
</dbReference>
<evidence type="ECO:0000313" key="2">
    <source>
        <dbReference type="EMBL" id="KAI7843607.1"/>
    </source>
</evidence>